<evidence type="ECO:0000313" key="6">
    <source>
        <dbReference type="EMBL" id="GAA4740856.1"/>
    </source>
</evidence>
<dbReference type="PANTHER" id="PTHR30627">
    <property type="entry name" value="PEPTIDOGLYCAN D,D-TRANSPEPTIDASE"/>
    <property type="match status" value="1"/>
</dbReference>
<dbReference type="Gene3D" id="3.30.450.330">
    <property type="match status" value="1"/>
</dbReference>
<dbReference type="Pfam" id="PF00905">
    <property type="entry name" value="Transpeptidase"/>
    <property type="match status" value="1"/>
</dbReference>
<dbReference type="Gene3D" id="3.40.710.10">
    <property type="entry name" value="DD-peptidase/beta-lactamase superfamily"/>
    <property type="match status" value="1"/>
</dbReference>
<dbReference type="InterPro" id="IPR036138">
    <property type="entry name" value="PBP_dimer_sf"/>
</dbReference>
<comment type="similarity">
    <text evidence="2">Belongs to the transpeptidase family.</text>
</comment>
<proteinExistence type="inferred from homology"/>
<sequence>MLLTVLLLAGVFLVRLTDVQVVQADALRGASKDRRSISTTLPGPRGDIVDADGTVLATTVTRYRVTAVPWIAAKSGHVARDAARIGKAIGVDAGTVQAALTADPRSSYALLAKQISFSALQRLKALDLGWLYYEAVSKRTYPAGAVAGNLLGFVGSEQDPLAGVERGYDRCLAGTDGRSVAESALDGTPIPGTDTVLKAAKPGGTVRLTVERDLQYYAQQVLAQRARQTGAAWGSVVVEEVRTGRLLAVADWPTVDPNHVARTADADAAALGSRSFTAPYEPGSTMKAITASMLLDSGVATPATHVVAPYRLQTADGADINDSEHHGDERLTLTGVLIQSSNTGISQLGSRISGAKRLAYLKAFGFGSPTAVGFGAEASGSFGAGAPDWDAQTRYATMFGQGLTTSAVQMASAYQTVANGGVRLPVRLVESCTAADGTVHAVRTGTATRVISKAAATGTVRMLENVATKGWLASDVAIPGYRIGIKTGTAQEADGSGGYSKNYLVSMAGVAPAEAPKYVVYVALSQPTKMNTSQATAPIWRKVMARALQAGDVVPSGAVSPDLPGTW</sequence>
<dbReference type="Gene3D" id="3.90.1310.10">
    <property type="entry name" value="Penicillin-binding protein 2a (Domain 2)"/>
    <property type="match status" value="1"/>
</dbReference>
<dbReference type="Pfam" id="PF03717">
    <property type="entry name" value="PBP_dimer"/>
    <property type="match status" value="1"/>
</dbReference>
<dbReference type="InterPro" id="IPR001460">
    <property type="entry name" value="PCN-bd_Tpept"/>
</dbReference>
<feature type="domain" description="Penicillin-binding protein dimerisation" evidence="5">
    <location>
        <begin position="41"/>
        <end position="189"/>
    </location>
</feature>
<keyword evidence="3" id="KW-0472">Membrane</keyword>
<keyword evidence="7" id="KW-1185">Reference proteome</keyword>
<dbReference type="InterPro" id="IPR012338">
    <property type="entry name" value="Beta-lactam/transpept-like"/>
</dbReference>
<dbReference type="Proteomes" id="UP001500121">
    <property type="component" value="Unassembled WGS sequence"/>
</dbReference>
<dbReference type="InterPro" id="IPR050515">
    <property type="entry name" value="Beta-lactam/transpept"/>
</dbReference>
<accession>A0ABP8YZI1</accession>
<feature type="domain" description="Penicillin-binding protein transpeptidase" evidence="4">
    <location>
        <begin position="234"/>
        <end position="544"/>
    </location>
</feature>
<evidence type="ECO:0000256" key="3">
    <source>
        <dbReference type="ARBA" id="ARBA00023136"/>
    </source>
</evidence>
<dbReference type="SUPFAM" id="SSF56519">
    <property type="entry name" value="Penicillin binding protein dimerisation domain"/>
    <property type="match status" value="1"/>
</dbReference>
<evidence type="ECO:0000256" key="1">
    <source>
        <dbReference type="ARBA" id="ARBA00004370"/>
    </source>
</evidence>
<dbReference type="PANTHER" id="PTHR30627:SF1">
    <property type="entry name" value="PEPTIDOGLYCAN D,D-TRANSPEPTIDASE FTSI"/>
    <property type="match status" value="1"/>
</dbReference>
<evidence type="ECO:0000259" key="4">
    <source>
        <dbReference type="Pfam" id="PF00905"/>
    </source>
</evidence>
<evidence type="ECO:0000259" key="5">
    <source>
        <dbReference type="Pfam" id="PF03717"/>
    </source>
</evidence>
<name>A0ABP8YZI1_9MICO</name>
<protein>
    <submittedName>
        <fullName evidence="6">Penicillin-binding protein 2</fullName>
    </submittedName>
</protein>
<comment type="subcellular location">
    <subcellularLocation>
        <location evidence="1">Membrane</location>
    </subcellularLocation>
</comment>
<comment type="caution">
    <text evidence="6">The sequence shown here is derived from an EMBL/GenBank/DDBJ whole genome shotgun (WGS) entry which is preliminary data.</text>
</comment>
<dbReference type="SUPFAM" id="SSF56601">
    <property type="entry name" value="beta-lactamase/transpeptidase-like"/>
    <property type="match status" value="1"/>
</dbReference>
<reference evidence="7" key="1">
    <citation type="journal article" date="2019" name="Int. J. Syst. Evol. Microbiol.">
        <title>The Global Catalogue of Microorganisms (GCM) 10K type strain sequencing project: providing services to taxonomists for standard genome sequencing and annotation.</title>
        <authorList>
            <consortium name="The Broad Institute Genomics Platform"/>
            <consortium name="The Broad Institute Genome Sequencing Center for Infectious Disease"/>
            <person name="Wu L."/>
            <person name="Ma J."/>
        </authorList>
    </citation>
    <scope>NUCLEOTIDE SEQUENCE [LARGE SCALE GENOMIC DNA]</scope>
    <source>
        <strain evidence="7">JCM 19015</strain>
    </source>
</reference>
<dbReference type="EMBL" id="BAABLP010000002">
    <property type="protein sequence ID" value="GAA4740856.1"/>
    <property type="molecule type" value="Genomic_DNA"/>
</dbReference>
<gene>
    <name evidence="6" type="ORF">GCM10025783_09810</name>
</gene>
<organism evidence="6 7">
    <name type="scientific">Amnibacterium soli</name>
    <dbReference type="NCBI Taxonomy" id="1282736"/>
    <lineage>
        <taxon>Bacteria</taxon>
        <taxon>Bacillati</taxon>
        <taxon>Actinomycetota</taxon>
        <taxon>Actinomycetes</taxon>
        <taxon>Micrococcales</taxon>
        <taxon>Microbacteriaceae</taxon>
        <taxon>Amnibacterium</taxon>
    </lineage>
</organism>
<evidence type="ECO:0000313" key="7">
    <source>
        <dbReference type="Proteomes" id="UP001500121"/>
    </source>
</evidence>
<dbReference type="InterPro" id="IPR005311">
    <property type="entry name" value="PBP_dimer"/>
</dbReference>
<evidence type="ECO:0000256" key="2">
    <source>
        <dbReference type="ARBA" id="ARBA00007171"/>
    </source>
</evidence>